<proteinExistence type="predicted"/>
<reference evidence="1 2" key="1">
    <citation type="submission" date="2018-06" db="EMBL/GenBank/DDBJ databases">
        <authorList>
            <consortium name="Pathogen Informatics"/>
            <person name="Doyle S."/>
        </authorList>
    </citation>
    <scope>NUCLEOTIDE SEQUENCE [LARGE SCALE GENOMIC DNA]</scope>
    <source>
        <strain evidence="1 2">NCTC10821</strain>
    </source>
</reference>
<dbReference type="InterPro" id="IPR013078">
    <property type="entry name" value="His_Pase_superF_clade-1"/>
</dbReference>
<dbReference type="CDD" id="cd07067">
    <property type="entry name" value="HP_PGM_like"/>
    <property type="match status" value="1"/>
</dbReference>
<dbReference type="PROSITE" id="PS51257">
    <property type="entry name" value="PROKAR_LIPOPROTEIN"/>
    <property type="match status" value="1"/>
</dbReference>
<dbReference type="Pfam" id="PF00300">
    <property type="entry name" value="His_Phos_1"/>
    <property type="match status" value="1"/>
</dbReference>
<dbReference type="InterPro" id="IPR050275">
    <property type="entry name" value="PGM_Phosphatase"/>
</dbReference>
<dbReference type="GO" id="GO:0016791">
    <property type="term" value="F:phosphatase activity"/>
    <property type="evidence" value="ECO:0007669"/>
    <property type="project" value="TreeGrafter"/>
</dbReference>
<dbReference type="AlphaFoldDB" id="A0A378TBA7"/>
<accession>A0A378TBA7</accession>
<dbReference type="InterPro" id="IPR029033">
    <property type="entry name" value="His_PPase_superfam"/>
</dbReference>
<dbReference type="SMART" id="SM00855">
    <property type="entry name" value="PGAM"/>
    <property type="match status" value="1"/>
</dbReference>
<dbReference type="Gene3D" id="3.40.50.1240">
    <property type="entry name" value="Phosphoglycerate mutase-like"/>
    <property type="match status" value="1"/>
</dbReference>
<organism evidence="1 2">
    <name type="scientific">Mycolicibacterium tokaiense</name>
    <dbReference type="NCBI Taxonomy" id="39695"/>
    <lineage>
        <taxon>Bacteria</taxon>
        <taxon>Bacillati</taxon>
        <taxon>Actinomycetota</taxon>
        <taxon>Actinomycetes</taxon>
        <taxon>Mycobacteriales</taxon>
        <taxon>Mycobacteriaceae</taxon>
        <taxon>Mycolicibacterium</taxon>
    </lineage>
</organism>
<dbReference type="PANTHER" id="PTHR48100">
    <property type="entry name" value="BROAD-SPECIFICITY PHOSPHATASE YOR283W-RELATED"/>
    <property type="match status" value="1"/>
</dbReference>
<sequence>MPRFVAPLLALTVLLSGCGSDPAPPESITVTFVRHAQSQANADGVIDTTVPGPGITGEGEQQGQQVADELRGKDFDGIYASSMIRTQQTAAPLARELGEQVDVLPGLKEIPAGWFEGSPQDAAAMTYFLAPELWLQGQRSARIPGAIDGNEFIDEFTGAMQRIYDSGDKNVVAFSHGAAIAVWTQLTVSNTDANLLMSHPLPNVGQVVIEGNPVTGWQLVSWDGLSG</sequence>
<dbReference type="RefSeq" id="WP_115277955.1">
    <property type="nucleotide sequence ID" value="NZ_AP022600.1"/>
</dbReference>
<gene>
    <name evidence="1" type="ORF">NCTC10821_01395</name>
</gene>
<keyword evidence="2" id="KW-1185">Reference proteome</keyword>
<dbReference type="EMBL" id="UGQT01000001">
    <property type="protein sequence ID" value="STZ57890.1"/>
    <property type="molecule type" value="Genomic_DNA"/>
</dbReference>
<evidence type="ECO:0000313" key="2">
    <source>
        <dbReference type="Proteomes" id="UP000254978"/>
    </source>
</evidence>
<dbReference type="GO" id="GO:0005737">
    <property type="term" value="C:cytoplasm"/>
    <property type="evidence" value="ECO:0007669"/>
    <property type="project" value="TreeGrafter"/>
</dbReference>
<protein>
    <submittedName>
        <fullName evidence="1">LpqD</fullName>
    </submittedName>
</protein>
<dbReference type="OrthoDB" id="9793115at2"/>
<name>A0A378TBA7_9MYCO</name>
<dbReference type="PANTHER" id="PTHR48100:SF58">
    <property type="entry name" value="PE-PGRS FAMILY PROTEIN PE_PGRS11"/>
    <property type="match status" value="1"/>
</dbReference>
<dbReference type="SUPFAM" id="SSF53254">
    <property type="entry name" value="Phosphoglycerate mutase-like"/>
    <property type="match status" value="1"/>
</dbReference>
<evidence type="ECO:0000313" key="1">
    <source>
        <dbReference type="EMBL" id="STZ57890.1"/>
    </source>
</evidence>
<dbReference type="Proteomes" id="UP000254978">
    <property type="component" value="Unassembled WGS sequence"/>
</dbReference>